<dbReference type="AlphaFoldDB" id="E8V4C2"/>
<evidence type="ECO:0000313" key="2">
    <source>
        <dbReference type="Proteomes" id="UP000006844"/>
    </source>
</evidence>
<accession>E8V4C2</accession>
<proteinExistence type="predicted"/>
<organism evidence="1 2">
    <name type="scientific">Terriglobus saanensis (strain ATCC BAA-1853 / DSM 23119 / SP1PR4)</name>
    <dbReference type="NCBI Taxonomy" id="401053"/>
    <lineage>
        <taxon>Bacteria</taxon>
        <taxon>Pseudomonadati</taxon>
        <taxon>Acidobacteriota</taxon>
        <taxon>Terriglobia</taxon>
        <taxon>Terriglobales</taxon>
        <taxon>Acidobacteriaceae</taxon>
        <taxon>Terriglobus</taxon>
    </lineage>
</organism>
<dbReference type="Proteomes" id="UP000006844">
    <property type="component" value="Chromosome"/>
</dbReference>
<keyword evidence="2" id="KW-1185">Reference proteome</keyword>
<sequence>MLRDTGQCLRPIGHHSYRTDQNERESRCAKRLVQDFSDGETAVIKGHFSALYVYAANCHSGNDVLLSGMRNSGSAIDP</sequence>
<dbReference type="HOGENOM" id="CLU_2620859_0_0_0"/>
<reference evidence="1 2" key="1">
    <citation type="journal article" date="2012" name="Stand. Genomic Sci.">
        <title>Complete genome sequence of Terriglobus saanensis type strain SP1PR4(T), an Acidobacteria from tundra soil.</title>
        <authorList>
            <person name="Rawat S.R."/>
            <person name="Mannisto M.K."/>
            <person name="Starovoytov V."/>
            <person name="Goodwin L."/>
            <person name="Nolan M."/>
            <person name="Hauser L."/>
            <person name="Land M."/>
            <person name="Davenport K.W."/>
            <person name="Woyke T."/>
            <person name="Haggblom M.M."/>
        </authorList>
    </citation>
    <scope>NUCLEOTIDE SEQUENCE</scope>
    <source>
        <strain evidence="2">ATCC BAA-1853 / DSM 23119 / SP1PR4</strain>
    </source>
</reference>
<evidence type="ECO:0000313" key="1">
    <source>
        <dbReference type="EMBL" id="ADV83671.1"/>
    </source>
</evidence>
<dbReference type="EMBL" id="CP002467">
    <property type="protein sequence ID" value="ADV83671.1"/>
    <property type="molecule type" value="Genomic_DNA"/>
</dbReference>
<gene>
    <name evidence="1" type="ordered locus">AciPR4_2910</name>
</gene>
<protein>
    <submittedName>
        <fullName evidence="1">Uncharacterized protein</fullName>
    </submittedName>
</protein>
<dbReference type="STRING" id="401053.AciPR4_2910"/>
<name>E8V4C2_TERSS</name>
<dbReference type="KEGG" id="tsa:AciPR4_2910"/>